<keyword evidence="1" id="KW-0472">Membrane</keyword>
<sequence>MDYRKDPDGEYFSYFEEAGWTHVCTSVNYIHVFSTPGGTSPIYSDPVTTIEKYEIEKENVRVVALPALLITFMFFPLKVVSNYG</sequence>
<evidence type="ECO:0000313" key="2">
    <source>
        <dbReference type="EMBL" id="WFT76008.1"/>
    </source>
</evidence>
<keyword evidence="3" id="KW-1185">Reference proteome</keyword>
<dbReference type="RefSeq" id="WP_283077968.1">
    <property type="nucleotide sequence ID" value="NZ_CP121671.1"/>
</dbReference>
<evidence type="ECO:0000313" key="3">
    <source>
        <dbReference type="Proteomes" id="UP001221597"/>
    </source>
</evidence>
<dbReference type="Proteomes" id="UP001221597">
    <property type="component" value="Chromosome"/>
</dbReference>
<protein>
    <submittedName>
        <fullName evidence="2">DUF2812 domain-containing protein</fullName>
    </submittedName>
</protein>
<dbReference type="InterPro" id="IPR021359">
    <property type="entry name" value="DUF2812"/>
</dbReference>
<feature type="transmembrane region" description="Helical" evidence="1">
    <location>
        <begin position="62"/>
        <end position="81"/>
    </location>
</feature>
<organism evidence="2 3">
    <name type="scientific">Halobacillus naozhouensis</name>
    <dbReference type="NCBI Taxonomy" id="554880"/>
    <lineage>
        <taxon>Bacteria</taxon>
        <taxon>Bacillati</taxon>
        <taxon>Bacillota</taxon>
        <taxon>Bacilli</taxon>
        <taxon>Bacillales</taxon>
        <taxon>Bacillaceae</taxon>
        <taxon>Halobacillus</taxon>
    </lineage>
</organism>
<gene>
    <name evidence="2" type="ORF">P9989_06500</name>
</gene>
<accession>A0ABY8J0I4</accession>
<keyword evidence="1" id="KW-0812">Transmembrane</keyword>
<name>A0ABY8J0I4_9BACI</name>
<reference evidence="2 3" key="1">
    <citation type="submission" date="2023-04" db="EMBL/GenBank/DDBJ databases">
        <title>Genome sequence of Halobacillus naozhouensis KACC 21980.</title>
        <authorList>
            <person name="Kim S."/>
            <person name="Heo J."/>
            <person name="Kwon S.-W."/>
        </authorList>
    </citation>
    <scope>NUCLEOTIDE SEQUENCE [LARGE SCALE GENOMIC DNA]</scope>
    <source>
        <strain evidence="2 3">KCTC 13234</strain>
    </source>
</reference>
<dbReference type="EMBL" id="CP121671">
    <property type="protein sequence ID" value="WFT76008.1"/>
    <property type="molecule type" value="Genomic_DNA"/>
</dbReference>
<proteinExistence type="predicted"/>
<dbReference type="Pfam" id="PF11193">
    <property type="entry name" value="DUF2812"/>
    <property type="match status" value="1"/>
</dbReference>
<evidence type="ECO:0000256" key="1">
    <source>
        <dbReference type="SAM" id="Phobius"/>
    </source>
</evidence>
<keyword evidence="1" id="KW-1133">Transmembrane helix</keyword>